<keyword evidence="1" id="KW-1133">Transmembrane helix</keyword>
<sequence length="191" mass="21676">MISLNKNEFLKLLKNSLKFMSEQEKVDIVSEYNMHFEEGRLEEKSDKEIAEELGQPEEIAKELNAVYAVNRVEENRSIKSLFTAMLSIMGLSIMNFVFIIVGFFVMLILLPFFLAYIIGVPVMILSPIILVIMGFINGFSTIGVGEILESLKGLIFGAILAFAGYLLGKLLLKILIKYLRWNMSIAREKKL</sequence>
<dbReference type="EMBL" id="RIBP01000001">
    <property type="protein sequence ID" value="TRZ40057.1"/>
    <property type="molecule type" value="Genomic_DNA"/>
</dbReference>
<dbReference type="InterPro" id="IPR036259">
    <property type="entry name" value="MFS_trans_sf"/>
</dbReference>
<feature type="transmembrane region" description="Helical" evidence="1">
    <location>
        <begin position="81"/>
        <end position="107"/>
    </location>
</feature>
<dbReference type="Proteomes" id="UP000319837">
    <property type="component" value="Unassembled WGS sequence"/>
</dbReference>
<gene>
    <name evidence="2" type="ORF">CEQ21_03700</name>
</gene>
<proteinExistence type="predicted"/>
<feature type="transmembrane region" description="Helical" evidence="1">
    <location>
        <begin position="151"/>
        <end position="172"/>
    </location>
</feature>
<keyword evidence="1" id="KW-0472">Membrane</keyword>
<evidence type="ECO:0000313" key="3">
    <source>
        <dbReference type="Proteomes" id="UP000319837"/>
    </source>
</evidence>
<keyword evidence="1" id="KW-0812">Transmembrane</keyword>
<reference evidence="3" key="1">
    <citation type="submission" date="2018-10" db="EMBL/GenBank/DDBJ databases">
        <title>FDA dAtabase for Regulatory Grade micrObial Sequences (FDA-ARGOS): Supporting development and validation of Infectious Disease Dx tests.</title>
        <authorList>
            <person name="Minogue T."/>
            <person name="Wolcott M."/>
            <person name="Wasieloski L."/>
            <person name="Aguilar W."/>
            <person name="Moore D."/>
            <person name="Tallon L."/>
            <person name="Sadzewicz L."/>
            <person name="Sengamalay N."/>
            <person name="Ott S."/>
            <person name="Godinez A."/>
            <person name="Nagaraj S."/>
            <person name="Vavikolanu K."/>
            <person name="Vyas G."/>
            <person name="Nadendla S."/>
            <person name="George J."/>
            <person name="Sichtig H."/>
        </authorList>
    </citation>
    <scope>NUCLEOTIDE SEQUENCE [LARGE SCALE GENOMIC DNA]</scope>
    <source>
        <strain evidence="3">FDAARGOS_343</strain>
    </source>
</reference>
<dbReference type="AlphaFoldDB" id="A0A553SSS5"/>
<dbReference type="RefSeq" id="WP_150909062.1">
    <property type="nucleotide sequence ID" value="NZ_RIBP01000001.1"/>
</dbReference>
<accession>A0A553SSS5</accession>
<protein>
    <submittedName>
        <fullName evidence="2">DUF1700 domain-containing protein</fullName>
    </submittedName>
</protein>
<name>A0A553SSS5_NIACI</name>
<feature type="transmembrane region" description="Helical" evidence="1">
    <location>
        <begin position="113"/>
        <end position="139"/>
    </location>
</feature>
<organism evidence="2 3">
    <name type="scientific">Niallia circulans</name>
    <name type="common">Bacillus circulans</name>
    <dbReference type="NCBI Taxonomy" id="1397"/>
    <lineage>
        <taxon>Bacteria</taxon>
        <taxon>Bacillati</taxon>
        <taxon>Bacillota</taxon>
        <taxon>Bacilli</taxon>
        <taxon>Bacillales</taxon>
        <taxon>Bacillaceae</taxon>
        <taxon>Niallia</taxon>
    </lineage>
</organism>
<comment type="caution">
    <text evidence="2">The sequence shown here is derived from an EMBL/GenBank/DDBJ whole genome shotgun (WGS) entry which is preliminary data.</text>
</comment>
<dbReference type="Pfam" id="PF22564">
    <property type="entry name" value="HAAS"/>
    <property type="match status" value="1"/>
</dbReference>
<evidence type="ECO:0000313" key="2">
    <source>
        <dbReference type="EMBL" id="TRZ40057.1"/>
    </source>
</evidence>
<evidence type="ECO:0000256" key="1">
    <source>
        <dbReference type="SAM" id="Phobius"/>
    </source>
</evidence>
<dbReference type="SUPFAM" id="SSF103473">
    <property type="entry name" value="MFS general substrate transporter"/>
    <property type="match status" value="1"/>
</dbReference>